<accession>A0A6J5LR61</accession>
<evidence type="ECO:0000259" key="1">
    <source>
        <dbReference type="Pfam" id="PF12705"/>
    </source>
</evidence>
<gene>
    <name evidence="2" type="ORF">UFOVP285_46</name>
</gene>
<dbReference type="InterPro" id="IPR011604">
    <property type="entry name" value="PDDEXK-like_dom_sf"/>
</dbReference>
<name>A0A6J5LR61_9CAUD</name>
<feature type="domain" description="PD-(D/E)XK endonuclease-like" evidence="1">
    <location>
        <begin position="7"/>
        <end position="210"/>
    </location>
</feature>
<dbReference type="Gene3D" id="3.90.320.10">
    <property type="match status" value="1"/>
</dbReference>
<protein>
    <submittedName>
        <fullName evidence="2">PD-(D/E)XK nuclease superfamily</fullName>
    </submittedName>
</protein>
<dbReference type="EMBL" id="LR796300">
    <property type="protein sequence ID" value="CAB4135527.1"/>
    <property type="molecule type" value="Genomic_DNA"/>
</dbReference>
<dbReference type="Pfam" id="PF12705">
    <property type="entry name" value="PDDEXK_1"/>
    <property type="match status" value="1"/>
</dbReference>
<evidence type="ECO:0000313" key="2">
    <source>
        <dbReference type="EMBL" id="CAB4135527.1"/>
    </source>
</evidence>
<proteinExistence type="predicted"/>
<reference evidence="2" key="1">
    <citation type="submission" date="2020-04" db="EMBL/GenBank/DDBJ databases">
        <authorList>
            <person name="Chiriac C."/>
            <person name="Salcher M."/>
            <person name="Ghai R."/>
            <person name="Kavagutti S V."/>
        </authorList>
    </citation>
    <scope>NUCLEOTIDE SEQUENCE</scope>
</reference>
<sequence>MALPNAWTFSGLEKFETCPRQFYHTRVKRDIKEPPTEAIKWGESVHTALEERVRDGKVLPEGMTQWEGLASKLAELPGDKLCEYKMSVDENFEACDWWESWSRGIADLIIVHESRAINLDYKTGKRKPTEQLELYAAYTFACFPHVKEVETGFVWLKDKKIDKEKFTRADIPKIWQGFLPRVIKLEDAYERDKWPCKPSGLCNGWCPVRTCEYWKDKK</sequence>
<organism evidence="2">
    <name type="scientific">uncultured Caudovirales phage</name>
    <dbReference type="NCBI Taxonomy" id="2100421"/>
    <lineage>
        <taxon>Viruses</taxon>
        <taxon>Duplodnaviria</taxon>
        <taxon>Heunggongvirae</taxon>
        <taxon>Uroviricota</taxon>
        <taxon>Caudoviricetes</taxon>
        <taxon>Peduoviridae</taxon>
        <taxon>Maltschvirus</taxon>
        <taxon>Maltschvirus maltsch</taxon>
    </lineage>
</organism>
<dbReference type="InterPro" id="IPR038726">
    <property type="entry name" value="PDDEXK_AddAB-type"/>
</dbReference>